<proteinExistence type="predicted"/>
<accession>A0A284RTC3</accession>
<dbReference type="AlphaFoldDB" id="A0A284RTC3"/>
<gene>
    <name evidence="1" type="ORF">ARMOST_15409</name>
</gene>
<name>A0A284RTC3_ARMOS</name>
<evidence type="ECO:0000313" key="1">
    <source>
        <dbReference type="EMBL" id="SJL11994.1"/>
    </source>
</evidence>
<dbReference type="EMBL" id="FUEG01000015">
    <property type="protein sequence ID" value="SJL11994.1"/>
    <property type="molecule type" value="Genomic_DNA"/>
</dbReference>
<dbReference type="Proteomes" id="UP000219338">
    <property type="component" value="Unassembled WGS sequence"/>
</dbReference>
<reference evidence="2" key="1">
    <citation type="journal article" date="2017" name="Nat. Ecol. Evol.">
        <title>Genome expansion and lineage-specific genetic innovations in the forest pathogenic fungi Armillaria.</title>
        <authorList>
            <person name="Sipos G."/>
            <person name="Prasanna A.N."/>
            <person name="Walter M.C."/>
            <person name="O'Connor E."/>
            <person name="Balint B."/>
            <person name="Krizsan K."/>
            <person name="Kiss B."/>
            <person name="Hess J."/>
            <person name="Varga T."/>
            <person name="Slot J."/>
            <person name="Riley R."/>
            <person name="Boka B."/>
            <person name="Rigling D."/>
            <person name="Barry K."/>
            <person name="Lee J."/>
            <person name="Mihaltcheva S."/>
            <person name="LaButti K."/>
            <person name="Lipzen A."/>
            <person name="Waldron R."/>
            <person name="Moloney N.M."/>
            <person name="Sperisen C."/>
            <person name="Kredics L."/>
            <person name="Vagvoelgyi C."/>
            <person name="Patrignani A."/>
            <person name="Fitzpatrick D."/>
            <person name="Nagy I."/>
            <person name="Doyle S."/>
            <person name="Anderson J.B."/>
            <person name="Grigoriev I.V."/>
            <person name="Gueldener U."/>
            <person name="Muensterkoetter M."/>
            <person name="Nagy L.G."/>
        </authorList>
    </citation>
    <scope>NUCLEOTIDE SEQUENCE [LARGE SCALE GENOMIC DNA]</scope>
    <source>
        <strain evidence="2">C18/9</strain>
    </source>
</reference>
<sequence length="99" mass="11161">MQAFVASVDQRMIAVRVRAASGSLHRFWHQRRRANIGRSNVQLVEMVPQTWKGANKTAYSKVCFYLQEIVTSTVDIAFVLGEACHVQNPHTGAIYTPRS</sequence>
<evidence type="ECO:0000313" key="2">
    <source>
        <dbReference type="Proteomes" id="UP000219338"/>
    </source>
</evidence>
<organism evidence="1 2">
    <name type="scientific">Armillaria ostoyae</name>
    <name type="common">Armillaria root rot fungus</name>
    <dbReference type="NCBI Taxonomy" id="47428"/>
    <lineage>
        <taxon>Eukaryota</taxon>
        <taxon>Fungi</taxon>
        <taxon>Dikarya</taxon>
        <taxon>Basidiomycota</taxon>
        <taxon>Agaricomycotina</taxon>
        <taxon>Agaricomycetes</taxon>
        <taxon>Agaricomycetidae</taxon>
        <taxon>Agaricales</taxon>
        <taxon>Marasmiineae</taxon>
        <taxon>Physalacriaceae</taxon>
        <taxon>Armillaria</taxon>
    </lineage>
</organism>
<dbReference type="OrthoDB" id="10444268at2759"/>
<keyword evidence="2" id="KW-1185">Reference proteome</keyword>
<protein>
    <submittedName>
        <fullName evidence="1">Uncharacterized protein</fullName>
    </submittedName>
</protein>